<dbReference type="RefSeq" id="WP_057177698.1">
    <property type="nucleotide sequence ID" value="NZ_CP060823.1"/>
</dbReference>
<keyword evidence="1" id="KW-0614">Plasmid</keyword>
<geneLocation type="plasmid" evidence="1 2">
    <name>p-r.curvispora1</name>
</geneLocation>
<accession>A0A7H0F5Q2</accession>
<organism evidence="1 2">
    <name type="scientific">Cylindrospermopsis curvispora GIHE-G1</name>
    <dbReference type="NCBI Taxonomy" id="2666332"/>
    <lineage>
        <taxon>Bacteria</taxon>
        <taxon>Bacillati</taxon>
        <taxon>Cyanobacteriota</taxon>
        <taxon>Cyanophyceae</taxon>
        <taxon>Nostocales</taxon>
        <taxon>Aphanizomenonaceae</taxon>
        <taxon>Cylindrospermopsis</taxon>
    </lineage>
</organism>
<dbReference type="AlphaFoldDB" id="A0A7H0F5Q2"/>
<gene>
    <name evidence="1" type="ORF">IAR63_17980</name>
</gene>
<evidence type="ECO:0000313" key="2">
    <source>
        <dbReference type="Proteomes" id="UP000516013"/>
    </source>
</evidence>
<evidence type="ECO:0000313" key="1">
    <source>
        <dbReference type="EMBL" id="QNP31368.1"/>
    </source>
</evidence>
<dbReference type="EMBL" id="CP060823">
    <property type="protein sequence ID" value="QNP31368.1"/>
    <property type="molecule type" value="Genomic_DNA"/>
</dbReference>
<proteinExistence type="predicted"/>
<name>A0A7H0F5Q2_9CYAN</name>
<reference evidence="1 2" key="1">
    <citation type="submission" date="2020-08" db="EMBL/GenBank/DDBJ databases">
        <title>Complete genome sequence of Raphidiopsis curvispora isolated from drinking water reservoir in South Korea.</title>
        <authorList>
            <person name="Jeong J."/>
        </authorList>
    </citation>
    <scope>NUCLEOTIDE SEQUENCE [LARGE SCALE GENOMIC DNA]</scope>
    <source>
        <strain evidence="1 2">GIHE-G1</strain>
        <plasmid evidence="1 2">p-r.curvispora1</plasmid>
    </source>
</reference>
<dbReference type="Proteomes" id="UP000516013">
    <property type="component" value="Plasmid p-r.curvispora1"/>
</dbReference>
<dbReference type="KEGG" id="ccur:IAR63_17980"/>
<protein>
    <submittedName>
        <fullName evidence="1">Uncharacterized protein</fullName>
    </submittedName>
</protein>
<sequence length="70" mass="8262">MENIHNLNITDEEYLHLISKGYDPKLESQFIELGETEDQARKLAKVVGMFKDGPPQSDEEWEHFLEVWEN</sequence>
<keyword evidence="2" id="KW-1185">Reference proteome</keyword>